<dbReference type="EMBL" id="CP136051">
    <property type="protein sequence ID" value="WOK05065.1"/>
    <property type="molecule type" value="Genomic_DNA"/>
</dbReference>
<keyword evidence="4" id="KW-1185">Reference proteome</keyword>
<evidence type="ECO:0000256" key="1">
    <source>
        <dbReference type="ARBA" id="ARBA00023125"/>
    </source>
</evidence>
<dbReference type="Proteomes" id="UP001302349">
    <property type="component" value="Chromosome"/>
</dbReference>
<evidence type="ECO:0000259" key="2">
    <source>
        <dbReference type="Pfam" id="PF18291"/>
    </source>
</evidence>
<name>A0ABZ0IM48_9BACT</name>
<keyword evidence="1 3" id="KW-0238">DNA-binding</keyword>
<evidence type="ECO:0000313" key="3">
    <source>
        <dbReference type="EMBL" id="WOK05065.1"/>
    </source>
</evidence>
<feature type="domain" description="HU" evidence="2">
    <location>
        <begin position="3"/>
        <end position="127"/>
    </location>
</feature>
<dbReference type="Gene3D" id="4.10.520.10">
    <property type="entry name" value="IHF-like DNA-binding proteins"/>
    <property type="match status" value="1"/>
</dbReference>
<dbReference type="RefSeq" id="WP_317487858.1">
    <property type="nucleotide sequence ID" value="NZ_CP136051.1"/>
</dbReference>
<reference evidence="3 4" key="1">
    <citation type="journal article" date="2023" name="Microbiol. Resour. Announc.">
        <title>Complete Genome Sequence of Imperialibacter roseus strain P4T.</title>
        <authorList>
            <person name="Tizabi D.R."/>
            <person name="Bachvaroff T."/>
            <person name="Hill R.T."/>
        </authorList>
    </citation>
    <scope>NUCLEOTIDE SEQUENCE [LARGE SCALE GENOMIC DNA]</scope>
    <source>
        <strain evidence="3 4">P4T</strain>
    </source>
</reference>
<dbReference type="GO" id="GO:0003677">
    <property type="term" value="F:DNA binding"/>
    <property type="evidence" value="ECO:0007669"/>
    <property type="project" value="UniProtKB-KW"/>
</dbReference>
<dbReference type="NCBIfam" id="TIGR01201">
    <property type="entry name" value="HU_rel"/>
    <property type="match status" value="1"/>
</dbReference>
<dbReference type="InterPro" id="IPR041607">
    <property type="entry name" value="HU-HIG"/>
</dbReference>
<dbReference type="Pfam" id="PF18291">
    <property type="entry name" value="HU-HIG"/>
    <property type="match status" value="1"/>
</dbReference>
<accession>A0ABZ0IM48</accession>
<dbReference type="InterPro" id="IPR010992">
    <property type="entry name" value="IHF-like_DNA-bd_dom_sf"/>
</dbReference>
<dbReference type="SUPFAM" id="SSF47729">
    <property type="entry name" value="IHF-like DNA-binding proteins"/>
    <property type="match status" value="1"/>
</dbReference>
<protein>
    <submittedName>
        <fullName evidence="3">HU family DNA-binding protein</fullName>
    </submittedName>
</protein>
<sequence length="144" mass="15903">MNAIPYSIIRRGQPGVAGGGDQKYYAFVKRDRVISLREIIEEITAMSTLTKGDALNAVENFLDLIPKYVRKGHIVNLGQLGTFRINISSNGHEQPEKVTAYSIKGARVIFAPSAEMKMKLAELKFTRSSDAFDNLDVSPNEEAA</sequence>
<organism evidence="3 4">
    <name type="scientific">Imperialibacter roseus</name>
    <dbReference type="NCBI Taxonomy" id="1324217"/>
    <lineage>
        <taxon>Bacteria</taxon>
        <taxon>Pseudomonadati</taxon>
        <taxon>Bacteroidota</taxon>
        <taxon>Cytophagia</taxon>
        <taxon>Cytophagales</taxon>
        <taxon>Flammeovirgaceae</taxon>
        <taxon>Imperialibacter</taxon>
    </lineage>
</organism>
<proteinExistence type="predicted"/>
<gene>
    <name evidence="3" type="ORF">RT717_18445</name>
</gene>
<dbReference type="InterPro" id="IPR005902">
    <property type="entry name" value="HU_DNA-bd_put"/>
</dbReference>
<evidence type="ECO:0000313" key="4">
    <source>
        <dbReference type="Proteomes" id="UP001302349"/>
    </source>
</evidence>